<reference evidence="1" key="1">
    <citation type="submission" date="2021-02" db="EMBL/GenBank/DDBJ databases">
        <title>Comparative genomics reveals that relaxation of natural selection precedes convergent phenotypic evolution of cavefish.</title>
        <authorList>
            <person name="Peng Z."/>
        </authorList>
    </citation>
    <scope>NUCLEOTIDE SEQUENCE</scope>
    <source>
        <tissue evidence="1">Muscle</tissue>
    </source>
</reference>
<sequence>MSSWIVLKDGLTLCNFMKKSLRDFACHLMQKLHKDATETEVDAEIFSDLVEQGNLALTVFSKDEFSDAFSSASETDSSCSSGASAVILREVPNKRQRIEESNALTAKQLVEDVLKSRSGGKEVLQEYQATETLSDATRRHMVNILVAHVMDTHGYLPPKAIREQYALGIVVPFPSLKDPYSRRGFEHFYDAASHTGYIAWRMKTVQWKIRRGSEAQSVKYALIWKGNFLGMLAKRSLLSHITDRSMIFQKMRETFQHRQKLVTDSSVDILSTFSRFLDTRGLLRVDQDFTLLFDDETSSGLLQKWDTFFRPNIIKEAKQLTSTPELNQLLLSAESPQGSDLDEKIYDREMASLLLLIHLLPPPSGGPKSPKMSACDAVGRLVMFHKRALKTNNRKNALWWRIMCCTILEFLLVDWRR</sequence>
<accession>A0A9W7TUD1</accession>
<keyword evidence="2" id="KW-1185">Reference proteome</keyword>
<dbReference type="Proteomes" id="UP001059041">
    <property type="component" value="Linkage Group LG11"/>
</dbReference>
<dbReference type="PANTHER" id="PTHR31025:SF29">
    <property type="entry name" value="SI:CH211-196P9.1"/>
    <property type="match status" value="1"/>
</dbReference>
<dbReference type="AlphaFoldDB" id="A0A9W7TUD1"/>
<comment type="caution">
    <text evidence="1">The sequence shown here is derived from an EMBL/GenBank/DDBJ whole genome shotgun (WGS) entry which is preliminary data.</text>
</comment>
<dbReference type="EMBL" id="JAFHDT010000011">
    <property type="protein sequence ID" value="KAI7803144.1"/>
    <property type="molecule type" value="Genomic_DNA"/>
</dbReference>
<protein>
    <submittedName>
        <fullName evidence="1">Uncharacterized protein</fullName>
    </submittedName>
</protein>
<name>A0A9W7TUD1_TRIRA</name>
<proteinExistence type="predicted"/>
<gene>
    <name evidence="1" type="ORF">IRJ41_003341</name>
</gene>
<organism evidence="1 2">
    <name type="scientific">Triplophysa rosa</name>
    <name type="common">Cave loach</name>
    <dbReference type="NCBI Taxonomy" id="992332"/>
    <lineage>
        <taxon>Eukaryota</taxon>
        <taxon>Metazoa</taxon>
        <taxon>Chordata</taxon>
        <taxon>Craniata</taxon>
        <taxon>Vertebrata</taxon>
        <taxon>Euteleostomi</taxon>
        <taxon>Actinopterygii</taxon>
        <taxon>Neopterygii</taxon>
        <taxon>Teleostei</taxon>
        <taxon>Ostariophysi</taxon>
        <taxon>Cypriniformes</taxon>
        <taxon>Nemacheilidae</taxon>
        <taxon>Triplophysa</taxon>
    </lineage>
</organism>
<dbReference type="PANTHER" id="PTHR31025">
    <property type="entry name" value="SI:CH211-196P9.1-RELATED"/>
    <property type="match status" value="1"/>
</dbReference>
<evidence type="ECO:0000313" key="2">
    <source>
        <dbReference type="Proteomes" id="UP001059041"/>
    </source>
</evidence>
<evidence type="ECO:0000313" key="1">
    <source>
        <dbReference type="EMBL" id="KAI7803144.1"/>
    </source>
</evidence>